<dbReference type="NCBIfam" id="NF002542">
    <property type="entry name" value="PRK02101.1-3"/>
    <property type="match status" value="1"/>
</dbReference>
<evidence type="ECO:0000313" key="3">
    <source>
        <dbReference type="Proteomes" id="UP001194729"/>
    </source>
</evidence>
<evidence type="ECO:0000313" key="2">
    <source>
        <dbReference type="EMBL" id="MBF4985009.1"/>
    </source>
</evidence>
<name>A0ABS0A6L5_9FLAO</name>
<protein>
    <recommendedName>
        <fullName evidence="1">UPF0246 protein FNJ87_11905</fullName>
    </recommendedName>
</protein>
<organism evidence="2 3">
    <name type="scientific">Nonlabens mediterrranea</name>
    <dbReference type="NCBI Taxonomy" id="1419947"/>
    <lineage>
        <taxon>Bacteria</taxon>
        <taxon>Pseudomonadati</taxon>
        <taxon>Bacteroidota</taxon>
        <taxon>Flavobacteriia</taxon>
        <taxon>Flavobacteriales</taxon>
        <taxon>Flavobacteriaceae</taxon>
        <taxon>Nonlabens</taxon>
    </lineage>
</organism>
<gene>
    <name evidence="2" type="primary">yaaA</name>
    <name evidence="2" type="ORF">FNJ87_11905</name>
</gene>
<dbReference type="Proteomes" id="UP001194729">
    <property type="component" value="Unassembled WGS sequence"/>
</dbReference>
<dbReference type="HAMAP" id="MF_00652">
    <property type="entry name" value="UPF0246"/>
    <property type="match status" value="1"/>
</dbReference>
<dbReference type="PANTHER" id="PTHR30283:SF4">
    <property type="entry name" value="PEROXIDE STRESS RESISTANCE PROTEIN YAAA"/>
    <property type="match status" value="1"/>
</dbReference>
<dbReference type="InterPro" id="IPR005583">
    <property type="entry name" value="YaaA"/>
</dbReference>
<dbReference type="EMBL" id="JADKYU010000620">
    <property type="protein sequence ID" value="MBF4985009.1"/>
    <property type="molecule type" value="Genomic_DNA"/>
</dbReference>
<dbReference type="Pfam" id="PF03883">
    <property type="entry name" value="H2O2_YaaD"/>
    <property type="match status" value="1"/>
</dbReference>
<accession>A0ABS0A6L5</accession>
<proteinExistence type="inferred from homology"/>
<evidence type="ECO:0000256" key="1">
    <source>
        <dbReference type="HAMAP-Rule" id="MF_00652"/>
    </source>
</evidence>
<comment type="similarity">
    <text evidence="1">Belongs to the UPF0246 family.</text>
</comment>
<keyword evidence="3" id="KW-1185">Reference proteome</keyword>
<dbReference type="PANTHER" id="PTHR30283">
    <property type="entry name" value="PEROXIDE STRESS RESPONSE PROTEIN YAAA"/>
    <property type="match status" value="1"/>
</dbReference>
<reference evidence="2 3" key="1">
    <citation type="submission" date="2020-11" db="EMBL/GenBank/DDBJ databases">
        <title>P. mediterranea TC4 genome.</title>
        <authorList>
            <person name="Molmeret M."/>
        </authorList>
    </citation>
    <scope>NUCLEOTIDE SEQUENCE [LARGE SCALE GENOMIC DNA]</scope>
    <source>
        <strain evidence="2 3">TC4</strain>
    </source>
</reference>
<comment type="caution">
    <text evidence="2">The sequence shown here is derived from an EMBL/GenBank/DDBJ whole genome shotgun (WGS) entry which is preliminary data.</text>
</comment>
<sequence>MKILLSPAKTLDYKTELPIEASTQPIFIKEALKLNKVLKKLSVKELGDLMHISEALAELNYQRNQSFSQEFTNQNSRPAVYAFAGDVYTGLDAYHIDRAYVDQMQSTVRILSGLYGYLKPLDLLQPYRLEMGTKLPVGNHKNLYSFWKEIVTPSLNKEIDDNEVIVNLASNEYFKVIDKKNLKGQLISPVFKDYKNGKLKVISFFAKKARGSMARFLIESNASTLQDVLAFQMDDYRFSQKDTIKENEPVFIR</sequence>